<proteinExistence type="predicted"/>
<organism evidence="1 2">
    <name type="scientific">Clonostachys chloroleuca</name>
    <dbReference type="NCBI Taxonomy" id="1926264"/>
    <lineage>
        <taxon>Eukaryota</taxon>
        <taxon>Fungi</taxon>
        <taxon>Dikarya</taxon>
        <taxon>Ascomycota</taxon>
        <taxon>Pezizomycotina</taxon>
        <taxon>Sordariomycetes</taxon>
        <taxon>Hypocreomycetidae</taxon>
        <taxon>Hypocreales</taxon>
        <taxon>Bionectriaceae</taxon>
        <taxon>Clonostachys</taxon>
    </lineage>
</organism>
<reference evidence="1" key="1">
    <citation type="submission" date="2023-01" db="EMBL/GenBank/DDBJ databases">
        <authorList>
            <person name="Piombo E."/>
        </authorList>
    </citation>
    <scope>NUCLEOTIDE SEQUENCE</scope>
</reference>
<evidence type="ECO:0000313" key="1">
    <source>
        <dbReference type="EMBL" id="CAI6066090.1"/>
    </source>
</evidence>
<dbReference type="AlphaFoldDB" id="A0AA35LTB4"/>
<evidence type="ECO:0000313" key="2">
    <source>
        <dbReference type="Proteomes" id="UP001160390"/>
    </source>
</evidence>
<keyword evidence="2" id="KW-1185">Reference proteome</keyword>
<name>A0AA35LTB4_9HYPO</name>
<gene>
    <name evidence="1" type="ORF">CCHLO57077_00015727</name>
</gene>
<accession>A0AA35LTB4</accession>
<protein>
    <submittedName>
        <fullName evidence="1">Uncharacterized protein</fullName>
    </submittedName>
</protein>
<comment type="caution">
    <text evidence="1">The sequence shown here is derived from an EMBL/GenBank/DDBJ whole genome shotgun (WGS) entry which is preliminary data.</text>
</comment>
<sequence>MEGFTRNNTDAFHEAAAGCTNISESARSCNGERCQVSEEVYFSRVDAFIKDYENGSMCTRHVQSVRFSAKEEKARGSWAERLAHRMGWKEESAKEDIFAAETQEKIFSALCSVWDVISEWDLDTPLALIIEGRYFWSNDKCQADLAHQKNISKLVCEDATFVDLFDVLKIAKRLPELNMLGVHVQHMDKQLRTNLANEMRTWKTALPKLNDLRLHGEKKRNSYYSRVDDAKLEDMREDGIDMLCRELRLLTQQHRFIGLELNLKLK</sequence>
<dbReference type="Proteomes" id="UP001160390">
    <property type="component" value="Unassembled WGS sequence"/>
</dbReference>
<dbReference type="EMBL" id="CABFNP030000627">
    <property type="protein sequence ID" value="CAI6066090.1"/>
    <property type="molecule type" value="Genomic_DNA"/>
</dbReference>